<evidence type="ECO:0000256" key="3">
    <source>
        <dbReference type="PROSITE-ProRule" id="PRU01248"/>
    </source>
</evidence>
<evidence type="ECO:0000313" key="6">
    <source>
        <dbReference type="EMBL" id="MFC7389653.1"/>
    </source>
</evidence>
<dbReference type="InterPro" id="IPR011010">
    <property type="entry name" value="DNA_brk_join_enz"/>
</dbReference>
<evidence type="ECO:0000256" key="1">
    <source>
        <dbReference type="ARBA" id="ARBA00023125"/>
    </source>
</evidence>
<sequence length="334" mass="39613">MTKRRKDYPLPEFIETYLYHLGASGRQPSTLKRYRYDLIDVHKYFHDHNVELNEPTDWLDVPIESWKTFVNDFLIEEKHYQQATVARIVTVINSLTHFLNPLRKKMLAYSQPAHTLSVDQIALESEFDRLVHTIRSTRGLSENQLQAHPYLVNRNELIVTLFYKYGLRVHHIIRLRMSDLHLADHTFDVYDRLGNQFTLKLSQEDQSLLMNYLADIPTPVRPRWYSEDPVFVSFDFARMTFRWVYAKNQPKQLTIVMITKMMRQLNERSGLARSVTPSMLRNAHVLKTYATDMTPSERMNLTCMHKESSLRRYEQAYEEFGTELFESDERPALS</sequence>
<organism evidence="6 7">
    <name type="scientific">Exiguobacterium aestuarii</name>
    <dbReference type="NCBI Taxonomy" id="273527"/>
    <lineage>
        <taxon>Bacteria</taxon>
        <taxon>Bacillati</taxon>
        <taxon>Bacillota</taxon>
        <taxon>Bacilli</taxon>
        <taxon>Bacillales</taxon>
        <taxon>Bacillales Family XII. Incertae Sedis</taxon>
        <taxon>Exiguobacterium</taxon>
    </lineage>
</organism>
<keyword evidence="1 3" id="KW-0238">DNA-binding</keyword>
<evidence type="ECO:0000313" key="7">
    <source>
        <dbReference type="Proteomes" id="UP001596439"/>
    </source>
</evidence>
<dbReference type="PROSITE" id="PS51900">
    <property type="entry name" value="CB"/>
    <property type="match status" value="1"/>
</dbReference>
<dbReference type="RefSeq" id="WP_214787719.1">
    <property type="nucleotide sequence ID" value="NZ_JANIEL010000039.1"/>
</dbReference>
<gene>
    <name evidence="6" type="ORF">ACFQO8_05805</name>
</gene>
<keyword evidence="2" id="KW-0233">DNA recombination</keyword>
<accession>A0ABW2PJJ7</accession>
<dbReference type="Pfam" id="PF00589">
    <property type="entry name" value="Phage_integrase"/>
    <property type="match status" value="1"/>
</dbReference>
<feature type="domain" description="Core-binding (CB)" evidence="5">
    <location>
        <begin position="8"/>
        <end position="100"/>
    </location>
</feature>
<dbReference type="Gene3D" id="1.10.443.10">
    <property type="entry name" value="Intergrase catalytic core"/>
    <property type="match status" value="1"/>
</dbReference>
<dbReference type="Gene3D" id="1.10.150.130">
    <property type="match status" value="1"/>
</dbReference>
<dbReference type="InterPro" id="IPR010998">
    <property type="entry name" value="Integrase_recombinase_N"/>
</dbReference>
<dbReference type="PROSITE" id="PS51898">
    <property type="entry name" value="TYR_RECOMBINASE"/>
    <property type="match status" value="1"/>
</dbReference>
<comment type="caution">
    <text evidence="6">The sequence shown here is derived from an EMBL/GenBank/DDBJ whole genome shotgun (WGS) entry which is preliminary data.</text>
</comment>
<dbReference type="InterPro" id="IPR044068">
    <property type="entry name" value="CB"/>
</dbReference>
<dbReference type="EMBL" id="JBHTCE010000001">
    <property type="protein sequence ID" value="MFC7389653.1"/>
    <property type="molecule type" value="Genomic_DNA"/>
</dbReference>
<evidence type="ECO:0000259" key="5">
    <source>
        <dbReference type="PROSITE" id="PS51900"/>
    </source>
</evidence>
<evidence type="ECO:0000256" key="2">
    <source>
        <dbReference type="ARBA" id="ARBA00023172"/>
    </source>
</evidence>
<name>A0ABW2PJJ7_9BACL</name>
<protein>
    <submittedName>
        <fullName evidence="6">Tyrosine-type recombinase/integrase</fullName>
    </submittedName>
</protein>
<dbReference type="InterPro" id="IPR002104">
    <property type="entry name" value="Integrase_catalytic"/>
</dbReference>
<feature type="domain" description="Tyr recombinase" evidence="4">
    <location>
        <begin position="135"/>
        <end position="326"/>
    </location>
</feature>
<keyword evidence="7" id="KW-1185">Reference proteome</keyword>
<reference evidence="7" key="1">
    <citation type="journal article" date="2019" name="Int. J. Syst. Evol. Microbiol.">
        <title>The Global Catalogue of Microorganisms (GCM) 10K type strain sequencing project: providing services to taxonomists for standard genome sequencing and annotation.</title>
        <authorList>
            <consortium name="The Broad Institute Genomics Platform"/>
            <consortium name="The Broad Institute Genome Sequencing Center for Infectious Disease"/>
            <person name="Wu L."/>
            <person name="Ma J."/>
        </authorList>
    </citation>
    <scope>NUCLEOTIDE SEQUENCE [LARGE SCALE GENOMIC DNA]</scope>
    <source>
        <strain evidence="7">CCUG 55590</strain>
    </source>
</reference>
<evidence type="ECO:0000259" key="4">
    <source>
        <dbReference type="PROSITE" id="PS51898"/>
    </source>
</evidence>
<proteinExistence type="predicted"/>
<dbReference type="Proteomes" id="UP001596439">
    <property type="component" value="Unassembled WGS sequence"/>
</dbReference>
<dbReference type="SUPFAM" id="SSF56349">
    <property type="entry name" value="DNA breaking-rejoining enzymes"/>
    <property type="match status" value="1"/>
</dbReference>
<dbReference type="InterPro" id="IPR013762">
    <property type="entry name" value="Integrase-like_cat_sf"/>
</dbReference>